<dbReference type="OrthoDB" id="1092431at2"/>
<dbReference type="InterPro" id="IPR018490">
    <property type="entry name" value="cNMP-bd_dom_sf"/>
</dbReference>
<name>A0A4R0MYI2_9SPHI</name>
<protein>
    <submittedName>
        <fullName evidence="2">Crp/Fnr family transcriptional regulator</fullName>
    </submittedName>
</protein>
<proteinExistence type="predicted"/>
<reference evidence="2 3" key="1">
    <citation type="submission" date="2019-02" db="EMBL/GenBank/DDBJ databases">
        <title>Pedobacter sp. RP-1-13 sp. nov., isolated from Arctic soil.</title>
        <authorList>
            <person name="Dahal R.H."/>
        </authorList>
    </citation>
    <scope>NUCLEOTIDE SEQUENCE [LARGE SCALE GENOMIC DNA]</scope>
    <source>
        <strain evidence="2 3">RP-1-13</strain>
    </source>
</reference>
<evidence type="ECO:0000313" key="3">
    <source>
        <dbReference type="Proteomes" id="UP000292884"/>
    </source>
</evidence>
<evidence type="ECO:0000259" key="1">
    <source>
        <dbReference type="Pfam" id="PF00027"/>
    </source>
</evidence>
<gene>
    <name evidence="2" type="ORF">EZ428_11810</name>
</gene>
<dbReference type="InterPro" id="IPR014710">
    <property type="entry name" value="RmlC-like_jellyroll"/>
</dbReference>
<comment type="caution">
    <text evidence="2">The sequence shown here is derived from an EMBL/GenBank/DDBJ whole genome shotgun (WGS) entry which is preliminary data.</text>
</comment>
<evidence type="ECO:0000313" key="2">
    <source>
        <dbReference type="EMBL" id="TCC92398.1"/>
    </source>
</evidence>
<dbReference type="CDD" id="cd00038">
    <property type="entry name" value="CAP_ED"/>
    <property type="match status" value="1"/>
</dbReference>
<dbReference type="RefSeq" id="WP_131553336.1">
    <property type="nucleotide sequence ID" value="NZ_SJSK01000002.1"/>
</dbReference>
<accession>A0A4R0MYI2</accession>
<sequence>MFEIFRKYLEEKVAISDSDYAFIKSVSVIKRLRKHQLLLNADDRWSSHAFVCEGLLRKFSIDEKGSEHTVYFAFENWWVGDRESLMNNLPSKYYIEAIEDSVVLLIHDENFQEIFRKVPQIKDLVNTILQRSLNAAHERINATFKSTAEEKYKHFLKSSPNLANRVPLHMLASYLGITPETLSRIRKQIAKTK</sequence>
<feature type="domain" description="Cyclic nucleotide-binding" evidence="1">
    <location>
        <begin position="30"/>
        <end position="116"/>
    </location>
</feature>
<dbReference type="Pfam" id="PF00027">
    <property type="entry name" value="cNMP_binding"/>
    <property type="match status" value="1"/>
</dbReference>
<organism evidence="2 3">
    <name type="scientific">Pedobacter frigiditerrae</name>
    <dbReference type="NCBI Taxonomy" id="2530452"/>
    <lineage>
        <taxon>Bacteria</taxon>
        <taxon>Pseudomonadati</taxon>
        <taxon>Bacteroidota</taxon>
        <taxon>Sphingobacteriia</taxon>
        <taxon>Sphingobacteriales</taxon>
        <taxon>Sphingobacteriaceae</taxon>
        <taxon>Pedobacter</taxon>
    </lineage>
</organism>
<dbReference type="EMBL" id="SJSK01000002">
    <property type="protein sequence ID" value="TCC92398.1"/>
    <property type="molecule type" value="Genomic_DNA"/>
</dbReference>
<dbReference type="InterPro" id="IPR000595">
    <property type="entry name" value="cNMP-bd_dom"/>
</dbReference>
<dbReference type="SUPFAM" id="SSF51206">
    <property type="entry name" value="cAMP-binding domain-like"/>
    <property type="match status" value="1"/>
</dbReference>
<dbReference type="Gene3D" id="2.60.120.10">
    <property type="entry name" value="Jelly Rolls"/>
    <property type="match status" value="1"/>
</dbReference>
<dbReference type="AlphaFoldDB" id="A0A4R0MYI2"/>
<dbReference type="Proteomes" id="UP000292884">
    <property type="component" value="Unassembled WGS sequence"/>
</dbReference>
<keyword evidence="3" id="KW-1185">Reference proteome</keyword>